<evidence type="ECO:0000256" key="2">
    <source>
        <dbReference type="ARBA" id="ARBA00022723"/>
    </source>
</evidence>
<protein>
    <recommendedName>
        <fullName evidence="3">DDE Tnp4 domain-containing protein</fullName>
    </recommendedName>
</protein>
<gene>
    <name evidence="4" type="ORF">LARSCL_LOCUS19624</name>
</gene>
<feature type="domain" description="DDE Tnp4" evidence="3">
    <location>
        <begin position="189"/>
        <end position="240"/>
    </location>
</feature>
<proteinExistence type="predicted"/>
<keyword evidence="2" id="KW-0479">Metal-binding</keyword>
<comment type="caution">
    <text evidence="4">The sequence shown here is derived from an EMBL/GenBank/DDBJ whole genome shotgun (WGS) entry which is preliminary data.</text>
</comment>
<reference evidence="4 5" key="1">
    <citation type="submission" date="2024-04" db="EMBL/GenBank/DDBJ databases">
        <authorList>
            <person name="Rising A."/>
            <person name="Reimegard J."/>
            <person name="Sonavane S."/>
            <person name="Akerstrom W."/>
            <person name="Nylinder S."/>
            <person name="Hedman E."/>
            <person name="Kallberg Y."/>
        </authorList>
    </citation>
    <scope>NUCLEOTIDE SEQUENCE [LARGE SCALE GENOMIC DNA]</scope>
</reference>
<sequence>MSPFLVNKLIISTIGEVADIKKLRSGDLLIETNSKKQATTLSKLSTLGTWPVSVSLHKTLNVSRGVISEQTLVQHSDNELQEEFKSQGVCAARRILIRRNGQLIPTKHVVLTFEESFARASPRRETQTFLSFQFRIAQNTISGIIPAVCMAIFQVLENEFIKVPDRPEKWREVANDFLGMCGIFPCAWDGKHISIIPPPKSGSAYYNYKQFFSIVLMALVDANLNFFYVDTGTNGRVSDGGV</sequence>
<evidence type="ECO:0000313" key="5">
    <source>
        <dbReference type="Proteomes" id="UP001497382"/>
    </source>
</evidence>
<evidence type="ECO:0000259" key="3">
    <source>
        <dbReference type="Pfam" id="PF13359"/>
    </source>
</evidence>
<dbReference type="InterPro" id="IPR027806">
    <property type="entry name" value="HARBI1_dom"/>
</dbReference>
<comment type="cofactor">
    <cofactor evidence="1">
        <name>a divalent metal cation</name>
        <dbReference type="ChEBI" id="CHEBI:60240"/>
    </cofactor>
</comment>
<accession>A0AAV2BJK4</accession>
<dbReference type="Pfam" id="PF13359">
    <property type="entry name" value="DDE_Tnp_4"/>
    <property type="match status" value="1"/>
</dbReference>
<organism evidence="4 5">
    <name type="scientific">Larinioides sclopetarius</name>
    <dbReference type="NCBI Taxonomy" id="280406"/>
    <lineage>
        <taxon>Eukaryota</taxon>
        <taxon>Metazoa</taxon>
        <taxon>Ecdysozoa</taxon>
        <taxon>Arthropoda</taxon>
        <taxon>Chelicerata</taxon>
        <taxon>Arachnida</taxon>
        <taxon>Araneae</taxon>
        <taxon>Araneomorphae</taxon>
        <taxon>Entelegynae</taxon>
        <taxon>Araneoidea</taxon>
        <taxon>Araneidae</taxon>
        <taxon>Larinioides</taxon>
    </lineage>
</organism>
<evidence type="ECO:0000313" key="4">
    <source>
        <dbReference type="EMBL" id="CAL1296087.1"/>
    </source>
</evidence>
<name>A0AAV2BJK4_9ARAC</name>
<keyword evidence="5" id="KW-1185">Reference proteome</keyword>
<dbReference type="Proteomes" id="UP001497382">
    <property type="component" value="Unassembled WGS sequence"/>
</dbReference>
<evidence type="ECO:0000256" key="1">
    <source>
        <dbReference type="ARBA" id="ARBA00001968"/>
    </source>
</evidence>
<dbReference type="GO" id="GO:0046872">
    <property type="term" value="F:metal ion binding"/>
    <property type="evidence" value="ECO:0007669"/>
    <property type="project" value="UniProtKB-KW"/>
</dbReference>
<dbReference type="AlphaFoldDB" id="A0AAV2BJK4"/>
<dbReference type="EMBL" id="CAXIEN010000388">
    <property type="protein sequence ID" value="CAL1296087.1"/>
    <property type="molecule type" value="Genomic_DNA"/>
</dbReference>